<feature type="domain" description="Nucleotide modification associated" evidence="1">
    <location>
        <begin position="2"/>
        <end position="191"/>
    </location>
</feature>
<evidence type="ECO:0000313" key="3">
    <source>
        <dbReference type="Proteomes" id="UP000756860"/>
    </source>
</evidence>
<proteinExistence type="predicted"/>
<accession>A0ABS5SDB7</accession>
<comment type="caution">
    <text evidence="2">The sequence shown here is derived from an EMBL/GenBank/DDBJ whole genome shotgun (WGS) entry which is preliminary data.</text>
</comment>
<keyword evidence="3" id="KW-1185">Reference proteome</keyword>
<organism evidence="2 3">
    <name type="scientific">Geomobilimonas luticola</name>
    <dbReference type="NCBI Taxonomy" id="1114878"/>
    <lineage>
        <taxon>Bacteria</taxon>
        <taxon>Pseudomonadati</taxon>
        <taxon>Thermodesulfobacteriota</taxon>
        <taxon>Desulfuromonadia</taxon>
        <taxon>Geobacterales</taxon>
        <taxon>Geobacteraceae</taxon>
        <taxon>Geomobilimonas</taxon>
    </lineage>
</organism>
<dbReference type="Proteomes" id="UP000756860">
    <property type="component" value="Unassembled WGS sequence"/>
</dbReference>
<evidence type="ECO:0000313" key="2">
    <source>
        <dbReference type="EMBL" id="MBT0653358.1"/>
    </source>
</evidence>
<dbReference type="InterPro" id="IPR041180">
    <property type="entry name" value="Nmad2"/>
</dbReference>
<sequence length="203" mass="23135">MRLFSYIVTHDTGFAPNPFWGFCTLANCKPAIRRAANVGDWIVGISPKAKGNKLIYAMQVNEILTYEQYFNDERFSEKIPYYNSKVVHKRGDNIYRPLQNGNFQQLQSMHSNGDSENPTTKAHDLGGIKVLIAHNDNFYYHGSKALVLPTDLNVLKVGRAHKNRFSPEVITAFLNFISNQQSGVNAPPYSWPPNDNSWKRSWP</sequence>
<reference evidence="2 3" key="1">
    <citation type="submission" date="2021-05" db="EMBL/GenBank/DDBJ databases">
        <title>The draft genome of Geobacter luticola JCM 17780.</title>
        <authorList>
            <person name="Xu Z."/>
            <person name="Masuda Y."/>
            <person name="Itoh H."/>
            <person name="Senoo K."/>
        </authorList>
    </citation>
    <scope>NUCLEOTIDE SEQUENCE [LARGE SCALE GENOMIC DNA]</scope>
    <source>
        <strain evidence="2 3">JCM 17780</strain>
    </source>
</reference>
<evidence type="ECO:0000259" key="1">
    <source>
        <dbReference type="Pfam" id="PF18753"/>
    </source>
</evidence>
<dbReference type="EMBL" id="JAHCVK010000003">
    <property type="protein sequence ID" value="MBT0653358.1"/>
    <property type="molecule type" value="Genomic_DNA"/>
</dbReference>
<dbReference type="RefSeq" id="WP_246525476.1">
    <property type="nucleotide sequence ID" value="NZ_JAHCVK010000003.1"/>
</dbReference>
<name>A0ABS5SDB7_9BACT</name>
<protein>
    <recommendedName>
        <fullName evidence="1">Nucleotide modification associated domain-containing protein</fullName>
    </recommendedName>
</protein>
<dbReference type="Pfam" id="PF18753">
    <property type="entry name" value="Nmad2"/>
    <property type="match status" value="1"/>
</dbReference>
<gene>
    <name evidence="2" type="ORF">KI810_09855</name>
</gene>